<name>A0A5Y7DFJ3_CAMCO</name>
<protein>
    <submittedName>
        <fullName evidence="1">Type IV secretion system protein</fullName>
    </submittedName>
</protein>
<organism evidence="1">
    <name type="scientific">Campylobacter coli</name>
    <dbReference type="NCBI Taxonomy" id="195"/>
    <lineage>
        <taxon>Bacteria</taxon>
        <taxon>Pseudomonadati</taxon>
        <taxon>Campylobacterota</taxon>
        <taxon>Epsilonproteobacteria</taxon>
        <taxon>Campylobacterales</taxon>
        <taxon>Campylobacteraceae</taxon>
        <taxon>Campylobacter</taxon>
    </lineage>
</organism>
<gene>
    <name evidence="1" type="ORF">FJM45_09895</name>
</gene>
<reference evidence="1" key="1">
    <citation type="submission" date="2019-06" db="EMBL/GenBank/DDBJ databases">
        <authorList>
            <consortium name="NARMS: The National Antimicrobial Resistance Monitoring System"/>
        </authorList>
    </citation>
    <scope>NUCLEOTIDE SEQUENCE</scope>
    <source>
        <strain evidence="1">FSIS21924625</strain>
    </source>
</reference>
<accession>A0A5Y7DFJ3</accession>
<evidence type="ECO:0000313" key="1">
    <source>
        <dbReference type="EMBL" id="ECK9990851.1"/>
    </source>
</evidence>
<proteinExistence type="predicted"/>
<dbReference type="EMBL" id="AAJEIL010000095">
    <property type="protein sequence ID" value="ECK9990851.1"/>
    <property type="molecule type" value="Genomic_DNA"/>
</dbReference>
<comment type="caution">
    <text evidence="1">The sequence shown here is derived from an EMBL/GenBank/DDBJ whole genome shotgun (WGS) entry which is preliminary data.</text>
</comment>
<feature type="non-terminal residue" evidence="1">
    <location>
        <position position="1"/>
    </location>
</feature>
<sequence>ESKIKECANASSYSKSFNYKPQVSTKELMEQVEKI</sequence>
<dbReference type="AlphaFoldDB" id="A0A5Y7DFJ3"/>